<accession>A0A4U5LS66</accession>
<protein>
    <submittedName>
        <fullName evidence="2">Uncharacterized protein</fullName>
    </submittedName>
</protein>
<comment type="caution">
    <text evidence="2">The sequence shown here is derived from an EMBL/GenBank/DDBJ whole genome shotgun (WGS) entry which is preliminary data.</text>
</comment>
<feature type="transmembrane region" description="Helical" evidence="1">
    <location>
        <begin position="12"/>
        <end position="29"/>
    </location>
</feature>
<keyword evidence="1" id="KW-0472">Membrane</keyword>
<gene>
    <name evidence="2" type="ORF">L596_030249</name>
</gene>
<organism evidence="2 3">
    <name type="scientific">Steinernema carpocapsae</name>
    <name type="common">Entomopathogenic nematode</name>
    <dbReference type="NCBI Taxonomy" id="34508"/>
    <lineage>
        <taxon>Eukaryota</taxon>
        <taxon>Metazoa</taxon>
        <taxon>Ecdysozoa</taxon>
        <taxon>Nematoda</taxon>
        <taxon>Chromadorea</taxon>
        <taxon>Rhabditida</taxon>
        <taxon>Tylenchina</taxon>
        <taxon>Panagrolaimomorpha</taxon>
        <taxon>Strongyloidoidea</taxon>
        <taxon>Steinernematidae</taxon>
        <taxon>Steinernema</taxon>
    </lineage>
</organism>
<dbReference type="AlphaFoldDB" id="A0A4U5LS66"/>
<name>A0A4U5LS66_STECR</name>
<reference evidence="2 3" key="1">
    <citation type="journal article" date="2015" name="Genome Biol.">
        <title>Comparative genomics of Steinernema reveals deeply conserved gene regulatory networks.</title>
        <authorList>
            <person name="Dillman A.R."/>
            <person name="Macchietto M."/>
            <person name="Porter C.F."/>
            <person name="Rogers A."/>
            <person name="Williams B."/>
            <person name="Antoshechkin I."/>
            <person name="Lee M.M."/>
            <person name="Goodwin Z."/>
            <person name="Lu X."/>
            <person name="Lewis E.E."/>
            <person name="Goodrich-Blair H."/>
            <person name="Stock S.P."/>
            <person name="Adams B.J."/>
            <person name="Sternberg P.W."/>
            <person name="Mortazavi A."/>
        </authorList>
    </citation>
    <scope>NUCLEOTIDE SEQUENCE [LARGE SCALE GENOMIC DNA]</scope>
    <source>
        <strain evidence="2 3">ALL</strain>
    </source>
</reference>
<reference evidence="2 3" key="2">
    <citation type="journal article" date="2019" name="G3 (Bethesda)">
        <title>Hybrid Assembly of the Genome of the Entomopathogenic Nematode Steinernema carpocapsae Identifies the X-Chromosome.</title>
        <authorList>
            <person name="Serra L."/>
            <person name="Macchietto M."/>
            <person name="Macias-Munoz A."/>
            <person name="McGill C.J."/>
            <person name="Rodriguez I.M."/>
            <person name="Rodriguez B."/>
            <person name="Murad R."/>
            <person name="Mortazavi A."/>
        </authorList>
    </citation>
    <scope>NUCLEOTIDE SEQUENCE [LARGE SCALE GENOMIC DNA]</scope>
    <source>
        <strain evidence="2 3">ALL</strain>
    </source>
</reference>
<keyword evidence="1" id="KW-1133">Transmembrane helix</keyword>
<evidence type="ECO:0000313" key="2">
    <source>
        <dbReference type="EMBL" id="TKR58860.1"/>
    </source>
</evidence>
<keyword evidence="1" id="KW-0812">Transmembrane</keyword>
<evidence type="ECO:0000256" key="1">
    <source>
        <dbReference type="SAM" id="Phobius"/>
    </source>
</evidence>
<dbReference type="EMBL" id="AZBU02000013">
    <property type="protein sequence ID" value="TKR58860.1"/>
    <property type="molecule type" value="Genomic_DNA"/>
</dbReference>
<sequence length="90" mass="10590">MVNLKETDCHFGLKRFFVLFVLFLFISTVRRRLHRWHLQSTANPFPKLKLWSSALLLNDLNSQNGRKMPQKIVSNVERVHNAGTVKTRRS</sequence>
<evidence type="ECO:0000313" key="3">
    <source>
        <dbReference type="Proteomes" id="UP000298663"/>
    </source>
</evidence>
<keyword evidence="3" id="KW-1185">Reference proteome</keyword>
<dbReference type="Proteomes" id="UP000298663">
    <property type="component" value="Unassembled WGS sequence"/>
</dbReference>
<proteinExistence type="predicted"/>